<keyword evidence="6" id="KW-0342">GTP-binding</keyword>
<dbReference type="SUPFAM" id="SSF75689">
    <property type="entry name" value="Zinc-binding domain of translation initiation factor 2 beta"/>
    <property type="match status" value="1"/>
</dbReference>
<proteinExistence type="inferred from homology"/>
<feature type="region of interest" description="Disordered" evidence="7">
    <location>
        <begin position="381"/>
        <end position="434"/>
    </location>
</feature>
<dbReference type="GO" id="GO:0005829">
    <property type="term" value="C:cytosol"/>
    <property type="evidence" value="ECO:0007669"/>
    <property type="project" value="TreeGrafter"/>
</dbReference>
<dbReference type="Pfam" id="PF01873">
    <property type="entry name" value="eIF-5_eIF-2B"/>
    <property type="match status" value="1"/>
</dbReference>
<sequence length="434" mass="49307">KQYNVNREVNDPFYRYKMPGIVAKVKGQGNGIKTVIVNMVDIARALNREPVFPTKFFGMELGAQTQIDEKNDRFIVNGSHDEAKLQDILDVYIKKFVLCSKCENPETTLTVKRDDIIECCKACGHKGRIRSMAHSLSNFIVRQHKNKKIADGKNKKKGEAKSTTKDIYAGEATEVVTSTKVNGKAAKDEWDGEEWAESDSEDEADQLSKLSLLEMKASIMSSAQKGEAFEMYIDQLVNDGSILEMMKAKEKIMQIVLKAEYYGLKQKACFVFFEKLMPNGEFVPAIKKFRPLFVYINRNMDETPDLKAMKYCISALEVFLFEHKITEKIAIFLKIMYDQDILDEESIIEWGDSKPSKKYISKELSAEMKATSRKLVDWLKTAESESEEESSDDDIEMTDKKIAGVHEVEEEKPAPAQPVAEESDDGEDVDIEDI</sequence>
<keyword evidence="5" id="KW-0648">Protein biosynthesis</keyword>
<dbReference type="FunFam" id="3.30.30.170:FF:000002">
    <property type="entry name" value="Eukaryotic translation initiation factor 5"/>
    <property type="match status" value="1"/>
</dbReference>
<feature type="domain" description="W2" evidence="8">
    <location>
        <begin position="223"/>
        <end position="389"/>
    </location>
</feature>
<dbReference type="AlphaFoldDB" id="E4Z5U5"/>
<feature type="compositionally biased region" description="Basic and acidic residues" evidence="7">
    <location>
        <begin position="397"/>
        <end position="413"/>
    </location>
</feature>
<dbReference type="Gene3D" id="3.30.30.170">
    <property type="match status" value="1"/>
</dbReference>
<dbReference type="SMART" id="SM00515">
    <property type="entry name" value="eIF5C"/>
    <property type="match status" value="1"/>
</dbReference>
<dbReference type="GO" id="GO:0005525">
    <property type="term" value="F:GTP binding"/>
    <property type="evidence" value="ECO:0007669"/>
    <property type="project" value="UniProtKB-KW"/>
</dbReference>
<dbReference type="InterPro" id="IPR002735">
    <property type="entry name" value="Transl_init_fac_IF2/IF5_dom"/>
</dbReference>
<evidence type="ECO:0000256" key="3">
    <source>
        <dbReference type="ARBA" id="ARBA00022540"/>
    </source>
</evidence>
<keyword evidence="4" id="KW-0547">Nucleotide-binding</keyword>
<dbReference type="GO" id="GO:0003743">
    <property type="term" value="F:translation initiation factor activity"/>
    <property type="evidence" value="ECO:0007669"/>
    <property type="project" value="UniProtKB-KW"/>
</dbReference>
<dbReference type="InterPro" id="IPR016024">
    <property type="entry name" value="ARM-type_fold"/>
</dbReference>
<dbReference type="Proteomes" id="UP000011014">
    <property type="component" value="Unassembled WGS sequence"/>
</dbReference>
<feature type="compositionally biased region" description="Acidic residues" evidence="7">
    <location>
        <begin position="384"/>
        <end position="396"/>
    </location>
</feature>
<dbReference type="Pfam" id="PF02020">
    <property type="entry name" value="W2"/>
    <property type="match status" value="1"/>
</dbReference>
<dbReference type="InterPro" id="IPR016190">
    <property type="entry name" value="Transl_init_fac_IF2/IF5_Zn-bd"/>
</dbReference>
<dbReference type="GO" id="GO:0005092">
    <property type="term" value="F:GDP-dissociation inhibitor activity"/>
    <property type="evidence" value="ECO:0007669"/>
    <property type="project" value="TreeGrafter"/>
</dbReference>
<evidence type="ECO:0000256" key="5">
    <source>
        <dbReference type="ARBA" id="ARBA00022917"/>
    </source>
</evidence>
<dbReference type="InterPro" id="IPR045196">
    <property type="entry name" value="IF2/IF5"/>
</dbReference>
<evidence type="ECO:0000256" key="1">
    <source>
        <dbReference type="ARBA" id="ARBA00010397"/>
    </source>
</evidence>
<dbReference type="PANTHER" id="PTHR23001">
    <property type="entry name" value="EUKARYOTIC TRANSLATION INITIATION FACTOR"/>
    <property type="match status" value="1"/>
</dbReference>
<protein>
    <recommendedName>
        <fullName evidence="2">Eukaryotic translation initiation factor 5</fullName>
    </recommendedName>
</protein>
<dbReference type="InterPro" id="IPR016189">
    <property type="entry name" value="Transl_init_fac_IF2/IF5_N"/>
</dbReference>
<dbReference type="Gene3D" id="1.25.40.180">
    <property type="match status" value="1"/>
</dbReference>
<dbReference type="SUPFAM" id="SSF48371">
    <property type="entry name" value="ARM repeat"/>
    <property type="match status" value="1"/>
</dbReference>
<dbReference type="PROSITE" id="PS51363">
    <property type="entry name" value="W2"/>
    <property type="match status" value="1"/>
</dbReference>
<evidence type="ECO:0000313" key="9">
    <source>
        <dbReference type="EMBL" id="CBY43073.1"/>
    </source>
</evidence>
<evidence type="ECO:0000259" key="8">
    <source>
        <dbReference type="PROSITE" id="PS51363"/>
    </source>
</evidence>
<feature type="compositionally biased region" description="Acidic residues" evidence="7">
    <location>
        <begin position="421"/>
        <end position="434"/>
    </location>
</feature>
<name>E4Z5U5_OIKDI</name>
<evidence type="ECO:0000256" key="6">
    <source>
        <dbReference type="ARBA" id="ARBA00023134"/>
    </source>
</evidence>
<feature type="non-terminal residue" evidence="9">
    <location>
        <position position="1"/>
    </location>
</feature>
<dbReference type="PANTHER" id="PTHR23001:SF7">
    <property type="entry name" value="EUKARYOTIC TRANSLATION INITIATION FACTOR 5"/>
    <property type="match status" value="1"/>
</dbReference>
<dbReference type="CDD" id="cd11561">
    <property type="entry name" value="W2_eIF5"/>
    <property type="match status" value="1"/>
</dbReference>
<reference evidence="9" key="1">
    <citation type="journal article" date="2010" name="Science">
        <title>Plasticity of animal genome architecture unmasked by rapid evolution of a pelagic tunicate.</title>
        <authorList>
            <person name="Denoeud F."/>
            <person name="Henriet S."/>
            <person name="Mungpakdee S."/>
            <person name="Aury J.M."/>
            <person name="Da Silva C."/>
            <person name="Brinkmann H."/>
            <person name="Mikhaleva J."/>
            <person name="Olsen L.C."/>
            <person name="Jubin C."/>
            <person name="Canestro C."/>
            <person name="Bouquet J.M."/>
            <person name="Danks G."/>
            <person name="Poulain J."/>
            <person name="Campsteijn C."/>
            <person name="Adamski M."/>
            <person name="Cross I."/>
            <person name="Yadetie F."/>
            <person name="Muffato M."/>
            <person name="Louis A."/>
            <person name="Butcher S."/>
            <person name="Tsagkogeorga G."/>
            <person name="Konrad A."/>
            <person name="Singh S."/>
            <person name="Jensen M.F."/>
            <person name="Cong E.H."/>
            <person name="Eikeseth-Otteraa H."/>
            <person name="Noel B."/>
            <person name="Anthouard V."/>
            <person name="Porcel B.M."/>
            <person name="Kachouri-Lafond R."/>
            <person name="Nishino A."/>
            <person name="Ugolini M."/>
            <person name="Chourrout P."/>
            <person name="Nishida H."/>
            <person name="Aasland R."/>
            <person name="Huzurbazar S."/>
            <person name="Westhof E."/>
            <person name="Delsuc F."/>
            <person name="Lehrach H."/>
            <person name="Reinhardt R."/>
            <person name="Weissenbach J."/>
            <person name="Roy S.W."/>
            <person name="Artiguenave F."/>
            <person name="Postlethwait J.H."/>
            <person name="Manak J.R."/>
            <person name="Thompson E.M."/>
            <person name="Jaillon O."/>
            <person name="Du Pasquier L."/>
            <person name="Boudinot P."/>
            <person name="Liberles D.A."/>
            <person name="Volff J.N."/>
            <person name="Philippe H."/>
            <person name="Lenhard B."/>
            <person name="Roest Crollius H."/>
            <person name="Wincker P."/>
            <person name="Chourrout D."/>
        </authorList>
    </citation>
    <scope>NUCLEOTIDE SEQUENCE [LARGE SCALE GENOMIC DNA]</scope>
</reference>
<gene>
    <name evidence="9" type="ORF">GSOID_T00027638001</name>
</gene>
<dbReference type="SUPFAM" id="SSF100966">
    <property type="entry name" value="Translation initiation factor 2 beta, aIF2beta, N-terminal domain"/>
    <property type="match status" value="1"/>
</dbReference>
<dbReference type="InterPro" id="IPR003307">
    <property type="entry name" value="W2_domain"/>
</dbReference>
<dbReference type="GO" id="GO:0071074">
    <property type="term" value="F:eukaryotic initiation factor eIF2 binding"/>
    <property type="evidence" value="ECO:0007669"/>
    <property type="project" value="TreeGrafter"/>
</dbReference>
<dbReference type="SMART" id="SM00653">
    <property type="entry name" value="eIF2B_5"/>
    <property type="match status" value="1"/>
</dbReference>
<comment type="similarity">
    <text evidence="1">Belongs to the eIF-2-beta/eIF-5 family.</text>
</comment>
<organism evidence="9">
    <name type="scientific">Oikopleura dioica</name>
    <name type="common">Tunicate</name>
    <dbReference type="NCBI Taxonomy" id="34765"/>
    <lineage>
        <taxon>Eukaryota</taxon>
        <taxon>Metazoa</taxon>
        <taxon>Chordata</taxon>
        <taxon>Tunicata</taxon>
        <taxon>Appendicularia</taxon>
        <taxon>Copelata</taxon>
        <taxon>Oikopleuridae</taxon>
        <taxon>Oikopleura</taxon>
    </lineage>
</organism>
<dbReference type="GO" id="GO:0001732">
    <property type="term" value="P:formation of cytoplasmic translation initiation complex"/>
    <property type="evidence" value="ECO:0007669"/>
    <property type="project" value="TreeGrafter"/>
</dbReference>
<evidence type="ECO:0000256" key="4">
    <source>
        <dbReference type="ARBA" id="ARBA00022741"/>
    </source>
</evidence>
<dbReference type="EMBL" id="FN657813">
    <property type="protein sequence ID" value="CBY43073.1"/>
    <property type="molecule type" value="Genomic_DNA"/>
</dbReference>
<dbReference type="Gene3D" id="2.20.25.350">
    <property type="match status" value="1"/>
</dbReference>
<accession>E4Z5U5</accession>
<evidence type="ECO:0000256" key="2">
    <source>
        <dbReference type="ARBA" id="ARBA00018059"/>
    </source>
</evidence>
<evidence type="ECO:0000256" key="7">
    <source>
        <dbReference type="SAM" id="MobiDB-lite"/>
    </source>
</evidence>
<keyword evidence="3" id="KW-0396">Initiation factor</keyword>